<dbReference type="RefSeq" id="WP_138648077.1">
    <property type="nucleotide sequence ID" value="NZ_VCKW01000165.1"/>
</dbReference>
<sequence length="243" mass="25975">MRRIMIVLVGLLITGCVPGTSVEDRAADDAREKARRVGNALHGGRVWSAQDMGHRAADLDGIDVMRVGGASTGTPEGVLVVVRTSGSAPEDWPDTGTVTVKRCFELRFNRHTEWDDTPRKVSCPRGEPIRFTPWPKTPEIPSGRLERALPRVPAAGAADEAEVRAAVAALRLDPAVRVEFMTRGAVVGVVLSVRPYLSGALDCVLARVAPGRTAVWSPPRIQRMPGEGGCSAGNAIDPMPPPH</sequence>
<keyword evidence="3" id="KW-1185">Reference proteome</keyword>
<comment type="caution">
    <text evidence="2">The sequence shown here is derived from an EMBL/GenBank/DDBJ whole genome shotgun (WGS) entry which is preliminary data.</text>
</comment>
<evidence type="ECO:0000256" key="1">
    <source>
        <dbReference type="SAM" id="MobiDB-lite"/>
    </source>
</evidence>
<dbReference type="GO" id="GO:0003743">
    <property type="term" value="F:translation initiation factor activity"/>
    <property type="evidence" value="ECO:0007669"/>
    <property type="project" value="UniProtKB-KW"/>
</dbReference>
<reference evidence="2 3" key="1">
    <citation type="submission" date="2019-05" db="EMBL/GenBank/DDBJ databases">
        <title>Draft genome sequence of Actinomadura sp. 14C53.</title>
        <authorList>
            <person name="Saricaoglu S."/>
            <person name="Isik K."/>
        </authorList>
    </citation>
    <scope>NUCLEOTIDE SEQUENCE [LARGE SCALE GENOMIC DNA]</scope>
    <source>
        <strain evidence="2 3">14C53</strain>
    </source>
</reference>
<protein>
    <submittedName>
        <fullName evidence="2">Translation initiation factor IF-2</fullName>
    </submittedName>
</protein>
<dbReference type="EMBL" id="VCKW01000165">
    <property type="protein sequence ID" value="TMQ92382.1"/>
    <property type="molecule type" value="Genomic_DNA"/>
</dbReference>
<feature type="region of interest" description="Disordered" evidence="1">
    <location>
        <begin position="219"/>
        <end position="243"/>
    </location>
</feature>
<dbReference type="AlphaFoldDB" id="A0A5C4J6E7"/>
<keyword evidence="2" id="KW-0396">Initiation factor</keyword>
<dbReference type="PROSITE" id="PS51257">
    <property type="entry name" value="PROKAR_LIPOPROTEIN"/>
    <property type="match status" value="1"/>
</dbReference>
<evidence type="ECO:0000313" key="2">
    <source>
        <dbReference type="EMBL" id="TMQ92382.1"/>
    </source>
</evidence>
<name>A0A5C4J6E7_9ACTN</name>
<dbReference type="OrthoDB" id="5119191at2"/>
<proteinExistence type="predicted"/>
<gene>
    <name evidence="2" type="ORF">ETD83_27315</name>
</gene>
<organism evidence="2 3">
    <name type="scientific">Actinomadura soli</name>
    <dbReference type="NCBI Taxonomy" id="2508997"/>
    <lineage>
        <taxon>Bacteria</taxon>
        <taxon>Bacillati</taxon>
        <taxon>Actinomycetota</taxon>
        <taxon>Actinomycetes</taxon>
        <taxon>Streptosporangiales</taxon>
        <taxon>Thermomonosporaceae</taxon>
        <taxon>Actinomadura</taxon>
    </lineage>
</organism>
<evidence type="ECO:0000313" key="3">
    <source>
        <dbReference type="Proteomes" id="UP000309174"/>
    </source>
</evidence>
<accession>A0A5C4J6E7</accession>
<keyword evidence="2" id="KW-0648">Protein biosynthesis</keyword>
<dbReference type="Proteomes" id="UP000309174">
    <property type="component" value="Unassembled WGS sequence"/>
</dbReference>